<dbReference type="CDD" id="cd01127">
    <property type="entry name" value="TrwB_TraG_TraD_VirD4"/>
    <property type="match status" value="1"/>
</dbReference>
<evidence type="ECO:0000256" key="11">
    <source>
        <dbReference type="SAM" id="Phobius"/>
    </source>
</evidence>
<organism evidence="13 15">
    <name type="scientific">Lacticaseibacillus chiayiensis</name>
    <dbReference type="NCBI Taxonomy" id="2100821"/>
    <lineage>
        <taxon>Bacteria</taxon>
        <taxon>Bacillati</taxon>
        <taxon>Bacillota</taxon>
        <taxon>Bacilli</taxon>
        <taxon>Lactobacillales</taxon>
        <taxon>Lactobacillaceae</taxon>
        <taxon>Lacticaseibacillus</taxon>
    </lineage>
</organism>
<dbReference type="Proteomes" id="UP000290475">
    <property type="component" value="Unassembled WGS sequence"/>
</dbReference>
<evidence type="ECO:0000313" key="16">
    <source>
        <dbReference type="Proteomes" id="UP001164790"/>
    </source>
</evidence>
<protein>
    <recommendedName>
        <fullName evidence="3">DNA translocase FtsK</fullName>
    </recommendedName>
</protein>
<keyword evidence="7" id="KW-0238">DNA-binding</keyword>
<feature type="region of interest" description="Disordered" evidence="10">
    <location>
        <begin position="741"/>
        <end position="769"/>
    </location>
</feature>
<evidence type="ECO:0000256" key="1">
    <source>
        <dbReference type="ARBA" id="ARBA00004141"/>
    </source>
</evidence>
<dbReference type="Gene3D" id="1.10.10.10">
    <property type="entry name" value="Winged helix-like DNA-binding domain superfamily/Winged helix DNA-binding domain"/>
    <property type="match status" value="1"/>
</dbReference>
<dbReference type="SMART" id="SM00843">
    <property type="entry name" value="Ftsk_gamma"/>
    <property type="match status" value="1"/>
</dbReference>
<keyword evidence="11" id="KW-0472">Membrane</keyword>
<accession>A0A4Q1U3L0</accession>
<reference evidence="14" key="2">
    <citation type="submission" date="2022-10" db="EMBL/GenBank/DDBJ databases">
        <title>Comparative genomic analysis and in-vitro probiotic properties of the potential probiotic L. chiayiensis AACE 3.</title>
        <authorList>
            <person name="Kang X."/>
        </authorList>
    </citation>
    <scope>NUCLEOTIDE SEQUENCE</scope>
    <source>
        <strain evidence="14">AACE 3</strain>
    </source>
</reference>
<evidence type="ECO:0000256" key="10">
    <source>
        <dbReference type="SAM" id="MobiDB-lite"/>
    </source>
</evidence>
<dbReference type="SUPFAM" id="SSF46785">
    <property type="entry name" value="Winged helix' DNA-binding domain"/>
    <property type="match status" value="1"/>
</dbReference>
<dbReference type="InterPro" id="IPR050206">
    <property type="entry name" value="FtsK/SpoIIIE/SftA"/>
</dbReference>
<dbReference type="AlphaFoldDB" id="A0A4Q1U3L0"/>
<dbReference type="PROSITE" id="PS50901">
    <property type="entry name" value="FTSK"/>
    <property type="match status" value="1"/>
</dbReference>
<dbReference type="GO" id="GO:0005524">
    <property type="term" value="F:ATP binding"/>
    <property type="evidence" value="ECO:0007669"/>
    <property type="project" value="UniProtKB-UniRule"/>
</dbReference>
<reference evidence="13 15" key="1">
    <citation type="submission" date="2017-01" db="EMBL/GenBank/DDBJ databases">
        <title>Lactobacillus chiayiensis sp. nov., a lactic acid bacterium isolated from compost.</title>
        <authorList>
            <person name="Huang C.-H."/>
        </authorList>
    </citation>
    <scope>NUCLEOTIDE SEQUENCE [LARGE SCALE GENOMIC DNA]</scope>
    <source>
        <strain evidence="15">chh01</strain>
        <strain evidence="13">Chh01</strain>
    </source>
</reference>
<feature type="transmembrane region" description="Helical" evidence="11">
    <location>
        <begin position="89"/>
        <end position="109"/>
    </location>
</feature>
<name>A0A4Q1U3L0_9LACO</name>
<comment type="similarity">
    <text evidence="2">Belongs to the FtsK/SpoIIIE/SftA family.</text>
</comment>
<dbReference type="SUPFAM" id="SSF52540">
    <property type="entry name" value="P-loop containing nucleoside triphosphate hydrolases"/>
    <property type="match status" value="1"/>
</dbReference>
<feature type="compositionally biased region" description="Low complexity" evidence="10">
    <location>
        <begin position="264"/>
        <end position="283"/>
    </location>
</feature>
<sequence>MAQKRGGRGRPRKKRPTKQQQHTLSWVGALFVVFASLAFFRLGIVGTVLANVFRLVVGDSFLVVSAATIVTGIWFLLADRLPKLARHVWVGLAIVLIAALVLLTANTMATLNVHSHYLLTTWRLLQNDFGLMTTASQVGGGLLGAFLFSLLAPLLSSLGATILAWFGVIAGVLVFLGVGADQVFSWLQAFGQACKRGVLQIYSSFVDLKKEHAKKVAARSTTSGAKTKPAVVSTDAQTDPASERADDFTINGPAPVPPAPQSEAQVKVAPPSSAVAPASQKPAAVHDTDSDIPAADYQLPSLNMLTATPPVDQSAEYQAIKTNRTKLKDTFESFGVKVAVKSATLGPSITQYEIQPAVGVKVSKIVNLSDDLALALAAKDIRIEAPIPGKSLIGIEVPNQHIATVGFKEVMAETPKAPNHPLVLPLGRDVNGKVVTFDLTKMPHLLIAGATGSGKSVMINVILTSILMRAKPTDVRLMLIDPKRVELSVYNGVPHLLTPVVTEAKKALSALNKILTAMDERYQRFAAAGVRNMKEFNQKVAADPASGQTKMPYIVVIIDELSDLMMVAGHEIETAIVRLAQMARAAGIHVIIATQRPSVDVITGLMKANIPSRIAFATSSGIDSRTILDSNGAEKLLGRGDMLFSPIGASKPLRIQGAFIPSVDVERVVKAITDQVSPAYVESMAPTESVETEQQGDSEDELYDDAKAFVISQQSASTSMLQRRFRIGYNRAARLIDDLEANQIVGPSEGSKPRKVFATPESATNANQS</sequence>
<keyword evidence="13" id="KW-0132">Cell division</keyword>
<evidence type="ECO:0000256" key="5">
    <source>
        <dbReference type="ARBA" id="ARBA00022829"/>
    </source>
</evidence>
<evidence type="ECO:0000256" key="3">
    <source>
        <dbReference type="ARBA" id="ARBA00020887"/>
    </source>
</evidence>
<feature type="transmembrane region" description="Helical" evidence="11">
    <location>
        <begin position="129"/>
        <end position="151"/>
    </location>
</feature>
<dbReference type="Gene3D" id="3.40.50.300">
    <property type="entry name" value="P-loop containing nucleotide triphosphate hydrolases"/>
    <property type="match status" value="1"/>
</dbReference>
<evidence type="ECO:0000256" key="9">
    <source>
        <dbReference type="PROSITE-ProRule" id="PRU00289"/>
    </source>
</evidence>
<feature type="region of interest" description="Disordered" evidence="10">
    <location>
        <begin position="217"/>
        <end position="288"/>
    </location>
</feature>
<evidence type="ECO:0000256" key="4">
    <source>
        <dbReference type="ARBA" id="ARBA00022741"/>
    </source>
</evidence>
<dbReference type="GO" id="GO:0016020">
    <property type="term" value="C:membrane"/>
    <property type="evidence" value="ECO:0007669"/>
    <property type="project" value="UniProtKB-SubCell"/>
</dbReference>
<dbReference type="PANTHER" id="PTHR22683">
    <property type="entry name" value="SPORULATION PROTEIN RELATED"/>
    <property type="match status" value="1"/>
</dbReference>
<dbReference type="EMBL" id="MSSM01000013">
    <property type="protein sequence ID" value="RXT25535.1"/>
    <property type="molecule type" value="Genomic_DNA"/>
</dbReference>
<gene>
    <name evidence="13" type="ORF">BVJ53_06195</name>
    <name evidence="14" type="ORF">OFW50_04170</name>
</gene>
<keyword evidence="13" id="KW-0131">Cell cycle</keyword>
<keyword evidence="5" id="KW-0159">Chromosome partition</keyword>
<dbReference type="Pfam" id="PF17854">
    <property type="entry name" value="FtsK_alpha"/>
    <property type="match status" value="1"/>
</dbReference>
<dbReference type="InterPro" id="IPR018541">
    <property type="entry name" value="Ftsk_gamma"/>
</dbReference>
<feature type="binding site" evidence="9">
    <location>
        <begin position="449"/>
        <end position="456"/>
    </location>
    <ligand>
        <name>ATP</name>
        <dbReference type="ChEBI" id="CHEBI:30616"/>
    </ligand>
</feature>
<dbReference type="PANTHER" id="PTHR22683:SF41">
    <property type="entry name" value="DNA TRANSLOCASE FTSK"/>
    <property type="match status" value="1"/>
</dbReference>
<feature type="transmembrane region" description="Helical" evidence="11">
    <location>
        <begin position="158"/>
        <end position="178"/>
    </location>
</feature>
<dbReference type="GO" id="GO:0003677">
    <property type="term" value="F:DNA binding"/>
    <property type="evidence" value="ECO:0007669"/>
    <property type="project" value="UniProtKB-KW"/>
</dbReference>
<dbReference type="RefSeq" id="WP_129301662.1">
    <property type="nucleotide sequence ID" value="NZ_CP074378.1"/>
</dbReference>
<dbReference type="Pfam" id="PF09397">
    <property type="entry name" value="FtsK_gamma"/>
    <property type="match status" value="1"/>
</dbReference>
<feature type="region of interest" description="Disordered" evidence="10">
    <location>
        <begin position="1"/>
        <end position="21"/>
    </location>
</feature>
<keyword evidence="16" id="KW-1185">Reference proteome</keyword>
<evidence type="ECO:0000259" key="12">
    <source>
        <dbReference type="PROSITE" id="PS50901"/>
    </source>
</evidence>
<dbReference type="InterPro" id="IPR041027">
    <property type="entry name" value="FtsK_alpha"/>
</dbReference>
<evidence type="ECO:0000256" key="7">
    <source>
        <dbReference type="ARBA" id="ARBA00023125"/>
    </source>
</evidence>
<keyword evidence="11" id="KW-0812">Transmembrane</keyword>
<evidence type="ECO:0000313" key="15">
    <source>
        <dbReference type="Proteomes" id="UP000290475"/>
    </source>
</evidence>
<feature type="transmembrane region" description="Helical" evidence="11">
    <location>
        <begin position="21"/>
        <end position="40"/>
    </location>
</feature>
<dbReference type="EMBL" id="CP107523">
    <property type="protein sequence ID" value="UYN57270.1"/>
    <property type="molecule type" value="Genomic_DNA"/>
</dbReference>
<evidence type="ECO:0000256" key="6">
    <source>
        <dbReference type="ARBA" id="ARBA00022840"/>
    </source>
</evidence>
<evidence type="ECO:0000313" key="14">
    <source>
        <dbReference type="EMBL" id="UYN57270.1"/>
    </source>
</evidence>
<feature type="compositionally biased region" description="Basic residues" evidence="10">
    <location>
        <begin position="1"/>
        <end position="17"/>
    </location>
</feature>
<feature type="transmembrane region" description="Helical" evidence="11">
    <location>
        <begin position="52"/>
        <end position="77"/>
    </location>
</feature>
<evidence type="ECO:0000256" key="2">
    <source>
        <dbReference type="ARBA" id="ARBA00006474"/>
    </source>
</evidence>
<dbReference type="GO" id="GO:0007059">
    <property type="term" value="P:chromosome segregation"/>
    <property type="evidence" value="ECO:0007669"/>
    <property type="project" value="UniProtKB-KW"/>
</dbReference>
<dbReference type="InterPro" id="IPR002543">
    <property type="entry name" value="FtsK_dom"/>
</dbReference>
<keyword evidence="11" id="KW-1133">Transmembrane helix</keyword>
<comment type="subunit">
    <text evidence="8">Homohexamer. Forms a ring that surrounds DNA.</text>
</comment>
<dbReference type="SMART" id="SM00382">
    <property type="entry name" value="AAA"/>
    <property type="match status" value="1"/>
</dbReference>
<dbReference type="Gene3D" id="3.30.980.40">
    <property type="match status" value="1"/>
</dbReference>
<dbReference type="InterPro" id="IPR036390">
    <property type="entry name" value="WH_DNA-bd_sf"/>
</dbReference>
<dbReference type="Pfam" id="PF01580">
    <property type="entry name" value="FtsK_SpoIIIE"/>
    <property type="match status" value="1"/>
</dbReference>
<dbReference type="InterPro" id="IPR003593">
    <property type="entry name" value="AAA+_ATPase"/>
</dbReference>
<dbReference type="InterPro" id="IPR036388">
    <property type="entry name" value="WH-like_DNA-bd_sf"/>
</dbReference>
<evidence type="ECO:0000313" key="13">
    <source>
        <dbReference type="EMBL" id="RXT25535.1"/>
    </source>
</evidence>
<evidence type="ECO:0000256" key="8">
    <source>
        <dbReference type="ARBA" id="ARBA00025923"/>
    </source>
</evidence>
<proteinExistence type="inferred from homology"/>
<feature type="domain" description="FtsK" evidence="12">
    <location>
        <begin position="432"/>
        <end position="625"/>
    </location>
</feature>
<dbReference type="InterPro" id="IPR027417">
    <property type="entry name" value="P-loop_NTPase"/>
</dbReference>
<keyword evidence="4 9" id="KW-0547">Nucleotide-binding</keyword>
<keyword evidence="6 9" id="KW-0067">ATP-binding</keyword>
<comment type="subcellular location">
    <subcellularLocation>
        <location evidence="1">Membrane</location>
        <topology evidence="1">Multi-pass membrane protein</topology>
    </subcellularLocation>
</comment>
<dbReference type="Proteomes" id="UP001164790">
    <property type="component" value="Chromosome"/>
</dbReference>
<dbReference type="GO" id="GO:0051301">
    <property type="term" value="P:cell division"/>
    <property type="evidence" value="ECO:0007669"/>
    <property type="project" value="UniProtKB-KW"/>
</dbReference>